<dbReference type="EMBL" id="JAZGQK010000007">
    <property type="protein sequence ID" value="MEE6258872.1"/>
    <property type="molecule type" value="Genomic_DNA"/>
</dbReference>
<organism evidence="1 2">
    <name type="scientific">Plantactinospora sonchi</name>
    <dbReference type="NCBI Taxonomy" id="1544735"/>
    <lineage>
        <taxon>Bacteria</taxon>
        <taxon>Bacillati</taxon>
        <taxon>Actinomycetota</taxon>
        <taxon>Actinomycetes</taxon>
        <taxon>Micromonosporales</taxon>
        <taxon>Micromonosporaceae</taxon>
        <taxon>Plantactinospora</taxon>
    </lineage>
</organism>
<dbReference type="RefSeq" id="WP_331213994.1">
    <property type="nucleotide sequence ID" value="NZ_JAZGQK010000007.1"/>
</dbReference>
<gene>
    <name evidence="1" type="ORF">V1633_10260</name>
</gene>
<dbReference type="Proteomes" id="UP001332243">
    <property type="component" value="Unassembled WGS sequence"/>
</dbReference>
<name>A0ABU7RQV2_9ACTN</name>
<sequence length="111" mass="11863">MQQYGLLQADHGAIDAMVETIKSTSNQIIELAGELARQQQRLEGALVGQAGTEYQNTANKGQQIQQKMAQILQQLGTETSNSNQNLQVNDQQAGSVVSDAGVAYMRAGLSA</sequence>
<dbReference type="SUPFAM" id="SSF140453">
    <property type="entry name" value="EsxAB dimer-like"/>
    <property type="match status" value="1"/>
</dbReference>
<dbReference type="InterPro" id="IPR036689">
    <property type="entry name" value="ESAT-6-like_sf"/>
</dbReference>
<keyword evidence="2" id="KW-1185">Reference proteome</keyword>
<reference evidence="1 2" key="1">
    <citation type="submission" date="2024-01" db="EMBL/GenBank/DDBJ databases">
        <title>Genome insights into Plantactinospora sonchi sp. nov.</title>
        <authorList>
            <person name="Wang L."/>
        </authorList>
    </citation>
    <scope>NUCLEOTIDE SEQUENCE [LARGE SCALE GENOMIC DNA]</scope>
    <source>
        <strain evidence="1 2">NEAU-QY2</strain>
    </source>
</reference>
<dbReference type="InterPro" id="IPR010310">
    <property type="entry name" value="T7SS_ESAT-6-like"/>
</dbReference>
<protein>
    <submittedName>
        <fullName evidence="1">WXG100 family type VII secretion target</fullName>
    </submittedName>
</protein>
<dbReference type="Pfam" id="PF06013">
    <property type="entry name" value="WXG100"/>
    <property type="match status" value="1"/>
</dbReference>
<accession>A0ABU7RQV2</accession>
<proteinExistence type="predicted"/>
<evidence type="ECO:0000313" key="1">
    <source>
        <dbReference type="EMBL" id="MEE6258872.1"/>
    </source>
</evidence>
<dbReference type="Gene3D" id="1.10.287.1060">
    <property type="entry name" value="ESAT-6-like"/>
    <property type="match status" value="1"/>
</dbReference>
<evidence type="ECO:0000313" key="2">
    <source>
        <dbReference type="Proteomes" id="UP001332243"/>
    </source>
</evidence>
<comment type="caution">
    <text evidence="1">The sequence shown here is derived from an EMBL/GenBank/DDBJ whole genome shotgun (WGS) entry which is preliminary data.</text>
</comment>